<dbReference type="PANTHER" id="PTHR11106:SF27">
    <property type="entry name" value="MACRO DOMAIN-CONTAINING PROTEIN"/>
    <property type="match status" value="1"/>
</dbReference>
<dbReference type="InterPro" id="IPR002589">
    <property type="entry name" value="Macro_dom"/>
</dbReference>
<evidence type="ECO:0000259" key="1">
    <source>
        <dbReference type="PROSITE" id="PS51154"/>
    </source>
</evidence>
<dbReference type="Proteomes" id="UP001500784">
    <property type="component" value="Unassembled WGS sequence"/>
</dbReference>
<evidence type="ECO:0000313" key="3">
    <source>
        <dbReference type="Proteomes" id="UP001500784"/>
    </source>
</evidence>
<dbReference type="NCBIfam" id="NF001664">
    <property type="entry name" value="PRK00431.1-6"/>
    <property type="match status" value="1"/>
</dbReference>
<dbReference type="CDD" id="cd02908">
    <property type="entry name" value="Macro_OAADPr_deacetylase"/>
    <property type="match status" value="1"/>
</dbReference>
<dbReference type="PANTHER" id="PTHR11106">
    <property type="entry name" value="GANGLIOSIDE INDUCED DIFFERENTIATION ASSOCIATED PROTEIN 2-RELATED"/>
    <property type="match status" value="1"/>
</dbReference>
<comment type="caution">
    <text evidence="2">The sequence shown here is derived from an EMBL/GenBank/DDBJ whole genome shotgun (WGS) entry which is preliminary data.</text>
</comment>
<sequence>MEIELLQGDITTRDVDAVVNAANSSLLGGGGVDGAIHRAAGPELLEACRELRRSVYPHGLPVGEAVATEAFNLPARWVIHTVGPNAVAGQTDPELLHRAFSSSLQVAEELGAATVAFPAISAGVYGWDADDVARTAVRAVRNHQGTGIERVEFVLFSERVAQAFRAALGEPGT</sequence>
<protein>
    <submittedName>
        <fullName evidence="2">O-acetyl-ADP-ribose deacetylase</fullName>
    </submittedName>
</protein>
<proteinExistence type="predicted"/>
<dbReference type="PROSITE" id="PS51154">
    <property type="entry name" value="MACRO"/>
    <property type="match status" value="1"/>
</dbReference>
<dbReference type="InterPro" id="IPR043472">
    <property type="entry name" value="Macro_dom-like"/>
</dbReference>
<evidence type="ECO:0000313" key="2">
    <source>
        <dbReference type="EMBL" id="GAA1920720.1"/>
    </source>
</evidence>
<keyword evidence="3" id="KW-1185">Reference proteome</keyword>
<dbReference type="SMART" id="SM00506">
    <property type="entry name" value="A1pp"/>
    <property type="match status" value="1"/>
</dbReference>
<dbReference type="Pfam" id="PF01661">
    <property type="entry name" value="Macro"/>
    <property type="match status" value="1"/>
</dbReference>
<dbReference type="RefSeq" id="WP_152228755.1">
    <property type="nucleotide sequence ID" value="NZ_BAAALV010000007.1"/>
</dbReference>
<organism evidence="2 3">
    <name type="scientific">Arthrobacter gandavensis</name>
    <dbReference type="NCBI Taxonomy" id="169960"/>
    <lineage>
        <taxon>Bacteria</taxon>
        <taxon>Bacillati</taxon>
        <taxon>Actinomycetota</taxon>
        <taxon>Actinomycetes</taxon>
        <taxon>Micrococcales</taxon>
        <taxon>Micrococcaceae</taxon>
        <taxon>Arthrobacter</taxon>
    </lineage>
</organism>
<dbReference type="EMBL" id="BAAALV010000007">
    <property type="protein sequence ID" value="GAA1920720.1"/>
    <property type="molecule type" value="Genomic_DNA"/>
</dbReference>
<feature type="domain" description="Macro" evidence="1">
    <location>
        <begin position="1"/>
        <end position="172"/>
    </location>
</feature>
<accession>A0ABP5AUZ7</accession>
<name>A0ABP5AUZ7_9MICC</name>
<dbReference type="SUPFAM" id="SSF52949">
    <property type="entry name" value="Macro domain-like"/>
    <property type="match status" value="1"/>
</dbReference>
<gene>
    <name evidence="2" type="ORF">GCM10009688_27180</name>
</gene>
<dbReference type="Gene3D" id="3.40.220.10">
    <property type="entry name" value="Leucine Aminopeptidase, subunit E, domain 1"/>
    <property type="match status" value="1"/>
</dbReference>
<reference evidence="3" key="1">
    <citation type="journal article" date="2019" name="Int. J. Syst. Evol. Microbiol.">
        <title>The Global Catalogue of Microorganisms (GCM) 10K type strain sequencing project: providing services to taxonomists for standard genome sequencing and annotation.</title>
        <authorList>
            <consortium name="The Broad Institute Genomics Platform"/>
            <consortium name="The Broad Institute Genome Sequencing Center for Infectious Disease"/>
            <person name="Wu L."/>
            <person name="Ma J."/>
        </authorList>
    </citation>
    <scope>NUCLEOTIDE SEQUENCE [LARGE SCALE GENOMIC DNA]</scope>
    <source>
        <strain evidence="3">JCM 13316</strain>
    </source>
</reference>